<sequence length="393" mass="43850">MSHPPRTGDAMALRCLFVVQGEGRGHLTQAMALRRMLRDAGHRVAGVVVGKSDDQAVPAFFRAAFEAPVTDVESPGFVSDDADRSVRPWATLRRALGRTPTYWRSLSALDAAIKRHDPDVVVNFFEPLMGLYAMTHSPSVPVVAVAHQYMFLHPAYRFPSGRRDKRWAARAFARLTACGASRRLALSLYPAPDRSQDDLAVLPPLLRPGVFRQPQDRSEPFILVYILNSGYADEVIRWHEQNPTVPLHCFWDRPDAAPVEAYDETLTFHQLDDEKFLRLMARCRGFVSTAGFESIAEAMYLGTPVQVVPVEGHYEQRCNAVDAVRAGAGVRSTQFDIGHLRAALDRGSTPEARFQAWVRQGRRRFVRELEAAARRPVAGSLGPRVAERILEAA</sequence>
<gene>
    <name evidence="1" type="ORF">GGP71_002092</name>
</gene>
<dbReference type="PANTHER" id="PTHR21015">
    <property type="entry name" value="UDP-N-ACETYLGLUCOSAMINE--N-ACETYLMURAMYL-(PENTAPEPTIDE) PYROPHOSPHORYL-UNDECAPRENOL N-ACETYLGLUCOSAMINE TRANSFERASE 1"/>
    <property type="match status" value="1"/>
</dbReference>
<reference evidence="1" key="1">
    <citation type="submission" date="2022-08" db="EMBL/GenBank/DDBJ databases">
        <title>Genomic Encyclopedia of Type Strains, Phase V (KMG-V): Genome sequencing to study the core and pangenomes of soil and plant-associated prokaryotes.</title>
        <authorList>
            <person name="Whitman W."/>
        </authorList>
    </citation>
    <scope>NUCLEOTIDE SEQUENCE</scope>
    <source>
        <strain evidence="1">0</strain>
    </source>
</reference>
<protein>
    <submittedName>
        <fullName evidence="1">Uncharacterized protein (TIGR00661 family)</fullName>
    </submittedName>
</protein>
<evidence type="ECO:0000313" key="1">
    <source>
        <dbReference type="EMBL" id="MCS3678162.1"/>
    </source>
</evidence>
<dbReference type="Proteomes" id="UP001155027">
    <property type="component" value="Unassembled WGS sequence"/>
</dbReference>
<dbReference type="PANTHER" id="PTHR21015:SF22">
    <property type="entry name" value="GLYCOSYLTRANSFERASE"/>
    <property type="match status" value="1"/>
</dbReference>
<comment type="caution">
    <text evidence="1">The sequence shown here is derived from an EMBL/GenBank/DDBJ whole genome shotgun (WGS) entry which is preliminary data.</text>
</comment>
<accession>A0A9X2PZA5</accession>
<dbReference type="RefSeq" id="WP_259064990.1">
    <property type="nucleotide sequence ID" value="NZ_JANTZR010000004.1"/>
</dbReference>
<dbReference type="EMBL" id="JANUAU010000006">
    <property type="protein sequence ID" value="MCS3678162.1"/>
    <property type="molecule type" value="Genomic_DNA"/>
</dbReference>
<dbReference type="Gene3D" id="3.40.50.2000">
    <property type="entry name" value="Glycogen Phosphorylase B"/>
    <property type="match status" value="2"/>
</dbReference>
<dbReference type="Pfam" id="PF13528">
    <property type="entry name" value="Glyco_trans_1_3"/>
    <property type="match status" value="1"/>
</dbReference>
<evidence type="ECO:0000313" key="2">
    <source>
        <dbReference type="Proteomes" id="UP001155027"/>
    </source>
</evidence>
<dbReference type="AlphaFoldDB" id="A0A9X2PZA5"/>
<proteinExistence type="predicted"/>
<dbReference type="SUPFAM" id="SSF53756">
    <property type="entry name" value="UDP-Glycosyltransferase/glycogen phosphorylase"/>
    <property type="match status" value="1"/>
</dbReference>
<organism evidence="1 2">
    <name type="scientific">Salinibacter ruber</name>
    <dbReference type="NCBI Taxonomy" id="146919"/>
    <lineage>
        <taxon>Bacteria</taxon>
        <taxon>Pseudomonadati</taxon>
        <taxon>Rhodothermota</taxon>
        <taxon>Rhodothermia</taxon>
        <taxon>Rhodothermales</taxon>
        <taxon>Salinibacteraceae</taxon>
        <taxon>Salinibacter</taxon>
    </lineage>
</organism>
<dbReference type="GO" id="GO:0016757">
    <property type="term" value="F:glycosyltransferase activity"/>
    <property type="evidence" value="ECO:0007669"/>
    <property type="project" value="TreeGrafter"/>
</dbReference>
<name>A0A9X2PZA5_9BACT</name>